<dbReference type="SUPFAM" id="SSF46548">
    <property type="entry name" value="alpha-helical ferredoxin"/>
    <property type="match status" value="1"/>
</dbReference>
<gene>
    <name evidence="5" type="ORF">BXT86_06580</name>
</gene>
<dbReference type="InterPro" id="IPR009051">
    <property type="entry name" value="Helical_ferredxn"/>
</dbReference>
<dbReference type="Pfam" id="PF04432">
    <property type="entry name" value="FrhB_FdhB_C"/>
    <property type="match status" value="1"/>
</dbReference>
<feature type="domain" description="4Fe-4S ferredoxin-type" evidence="4">
    <location>
        <begin position="255"/>
        <end position="283"/>
    </location>
</feature>
<dbReference type="GO" id="GO:0046872">
    <property type="term" value="F:metal ion binding"/>
    <property type="evidence" value="ECO:0007669"/>
    <property type="project" value="UniProtKB-KW"/>
</dbReference>
<evidence type="ECO:0000256" key="3">
    <source>
        <dbReference type="ARBA" id="ARBA00023014"/>
    </source>
</evidence>
<evidence type="ECO:0000313" key="6">
    <source>
        <dbReference type="Proteomes" id="UP000191663"/>
    </source>
</evidence>
<dbReference type="Proteomes" id="UP000191663">
    <property type="component" value="Unassembled WGS sequence"/>
</dbReference>
<dbReference type="Gene3D" id="1.10.1060.10">
    <property type="entry name" value="Alpha-helical ferredoxin"/>
    <property type="match status" value="1"/>
</dbReference>
<dbReference type="InterPro" id="IPR007525">
    <property type="entry name" value="FrhB_FdhB_C"/>
</dbReference>
<dbReference type="InterPro" id="IPR017900">
    <property type="entry name" value="4Fe4S_Fe_S_CS"/>
</dbReference>
<keyword evidence="3" id="KW-0411">Iron-sulfur</keyword>
<comment type="caution">
    <text evidence="5">The sequence shown here is derived from an EMBL/GenBank/DDBJ whole genome shotgun (WGS) entry which is preliminary data.</text>
</comment>
<reference evidence="6" key="1">
    <citation type="submission" date="2017-01" db="EMBL/GenBank/DDBJ databases">
        <title>Novel pathways for hydrocarbon cycling and metabolic interdependencies in hydrothermal sediment communities.</title>
        <authorList>
            <person name="Dombrowski N."/>
            <person name="Seitz K."/>
            <person name="Teske A."/>
            <person name="Baker B."/>
        </authorList>
    </citation>
    <scope>NUCLEOTIDE SEQUENCE [LARGE SCALE GENOMIC DNA]</scope>
</reference>
<dbReference type="GO" id="GO:0051536">
    <property type="term" value="F:iron-sulfur cluster binding"/>
    <property type="evidence" value="ECO:0007669"/>
    <property type="project" value="UniProtKB-KW"/>
</dbReference>
<dbReference type="AlphaFoldDB" id="A0A1V4QDL2"/>
<keyword evidence="1" id="KW-0479">Metal-binding</keyword>
<sequence length="322" mass="36731">MEMIEQELRAKVKALLKEGKVKLVLGYQKGSLPFNATPTIVEDEASAERLIFDFSCGPGLAKYLLRKNIHSPGQKTGIIAKGCDARAVIQYIAEKQLRREDIVIIGVPCQGVIDPNRVRKKIPDKEIVGYAIDGDKFIIRLRDDSVVSLNREEVIARACLRCVYPDALDADIFITQPRKDVEHVNRYNEIMEFEKMGSDERWNYFENEFSRCIRCYACRNACPMCYCEECFVDKTDPQWFGKGTGLSDTMLFHIVRILHVTGRCLDCGLCERVCPMSIDLGLLNGKMNKEVKERFNYIPGLDPERPPALATFDEGDRQEFIL</sequence>
<keyword evidence="2" id="KW-0408">Iron</keyword>
<feature type="domain" description="4Fe-4S ferredoxin-type" evidence="4">
    <location>
        <begin position="202"/>
        <end position="223"/>
    </location>
</feature>
<proteinExistence type="predicted"/>
<accession>A0A1V4QDL2</accession>
<protein>
    <recommendedName>
        <fullName evidence="4">4Fe-4S ferredoxin-type domain-containing protein</fullName>
    </recommendedName>
</protein>
<name>A0A1V4QDL2_UNCW3</name>
<evidence type="ECO:0000313" key="5">
    <source>
        <dbReference type="EMBL" id="OPX17424.1"/>
    </source>
</evidence>
<dbReference type="PROSITE" id="PS00198">
    <property type="entry name" value="4FE4S_FER_1"/>
    <property type="match status" value="2"/>
</dbReference>
<dbReference type="PROSITE" id="PS51379">
    <property type="entry name" value="4FE4S_FER_2"/>
    <property type="match status" value="2"/>
</dbReference>
<organism evidence="5 6">
    <name type="scientific">candidate division WOR-3 bacterium 4484_100</name>
    <dbReference type="NCBI Taxonomy" id="1936077"/>
    <lineage>
        <taxon>Bacteria</taxon>
        <taxon>Bacteria division WOR-3</taxon>
    </lineage>
</organism>
<dbReference type="InterPro" id="IPR017896">
    <property type="entry name" value="4Fe4S_Fe-S-bd"/>
</dbReference>
<evidence type="ECO:0000256" key="1">
    <source>
        <dbReference type="ARBA" id="ARBA00022723"/>
    </source>
</evidence>
<dbReference type="EMBL" id="MUKB01000127">
    <property type="protein sequence ID" value="OPX17424.1"/>
    <property type="molecule type" value="Genomic_DNA"/>
</dbReference>
<evidence type="ECO:0000259" key="4">
    <source>
        <dbReference type="PROSITE" id="PS51379"/>
    </source>
</evidence>
<evidence type="ECO:0000256" key="2">
    <source>
        <dbReference type="ARBA" id="ARBA00023004"/>
    </source>
</evidence>